<dbReference type="Proteomes" id="UP001222958">
    <property type="component" value="Unassembled WGS sequence"/>
</dbReference>
<name>A0AAP4EFC9_CLOPF</name>
<dbReference type="AlphaFoldDB" id="A0AAP4EFC9"/>
<feature type="compositionally biased region" description="Basic and acidic residues" evidence="1">
    <location>
        <begin position="40"/>
        <end position="76"/>
    </location>
</feature>
<feature type="signal peptide" evidence="2">
    <location>
        <begin position="1"/>
        <end position="19"/>
    </location>
</feature>
<keyword evidence="2" id="KW-0732">Signal</keyword>
<feature type="compositionally biased region" description="Basic and acidic residues" evidence="1">
    <location>
        <begin position="294"/>
        <end position="309"/>
    </location>
</feature>
<comment type="caution">
    <text evidence="3">The sequence shown here is derived from an EMBL/GenBank/DDBJ whole genome shotgun (WGS) entry which is preliminary data.</text>
</comment>
<evidence type="ECO:0000313" key="4">
    <source>
        <dbReference type="Proteomes" id="UP001222958"/>
    </source>
</evidence>
<proteinExistence type="predicted"/>
<evidence type="ECO:0000256" key="1">
    <source>
        <dbReference type="SAM" id="MobiDB-lite"/>
    </source>
</evidence>
<protein>
    <recommendedName>
        <fullName evidence="5">Lipoprotein</fullName>
    </recommendedName>
</protein>
<sequence>MRKLVSLLLSIGILSGAFIGCGTNNQKEVSDNENSSNISNEEKNNKEEVKNDNSDKQQSKDSENDTKAKKEEKSSENEEVATVKDGVITIPKVFKIAEITFDYNRKNIVELNEIENYSDLDKENILGAIIGKNPLEVGNIDGDWNYNTFIMYGFSLRYPNFFEIQKSEMPDLECGITLKSKDKKIEFSAGLNDNHDGKTAKDELDIANKCNEKDSKILISNLEGNTYTFACEKNGLIIYEYGIVEGTDSDIPVFIYRYPAKYKDTFDKIIEESKKSFVPTKGFPKEVNNNSNKVNDKKPNNSKSKDNTETIDSKMYRLTPEEALKLFYKNNPDGLKTQNEVDKFLVENYKSADISVFYDNLDTILNKFDNNMVYIERPECEIYPVAFIGNEPIYMFEGWGQVNTTFYMDSKGNYYGNEVLLNALMENNLYRPLDGKKIKVVKKPSFNSKGCLLMYNDED</sequence>
<reference evidence="3" key="1">
    <citation type="submission" date="2023-04" db="EMBL/GenBank/DDBJ databases">
        <title>Epidemiological investigation of Clostridium perfringens isolated from cattle.</title>
        <authorList>
            <person name="Tian R."/>
        </authorList>
    </citation>
    <scope>NUCLEOTIDE SEQUENCE</scope>
    <source>
        <strain evidence="3">ZWCP172</strain>
    </source>
</reference>
<evidence type="ECO:0008006" key="5">
    <source>
        <dbReference type="Google" id="ProtNLM"/>
    </source>
</evidence>
<organism evidence="3 4">
    <name type="scientific">Clostridium perfringens</name>
    <dbReference type="NCBI Taxonomy" id="1502"/>
    <lineage>
        <taxon>Bacteria</taxon>
        <taxon>Bacillati</taxon>
        <taxon>Bacillota</taxon>
        <taxon>Clostridia</taxon>
        <taxon>Eubacteriales</taxon>
        <taxon>Clostridiaceae</taxon>
        <taxon>Clostridium</taxon>
    </lineage>
</organism>
<dbReference type="PROSITE" id="PS51257">
    <property type="entry name" value="PROKAR_LIPOPROTEIN"/>
    <property type="match status" value="1"/>
</dbReference>
<dbReference type="RefSeq" id="WP_279857463.1">
    <property type="nucleotide sequence ID" value="NZ_JARVUX010000002.1"/>
</dbReference>
<feature type="region of interest" description="Disordered" evidence="1">
    <location>
        <begin position="281"/>
        <end position="309"/>
    </location>
</feature>
<feature type="region of interest" description="Disordered" evidence="1">
    <location>
        <begin position="24"/>
        <end position="81"/>
    </location>
</feature>
<evidence type="ECO:0000256" key="2">
    <source>
        <dbReference type="SAM" id="SignalP"/>
    </source>
</evidence>
<feature type="chain" id="PRO_5042929559" description="Lipoprotein" evidence="2">
    <location>
        <begin position="20"/>
        <end position="459"/>
    </location>
</feature>
<gene>
    <name evidence="3" type="ORF">QDQ28_07195</name>
</gene>
<dbReference type="EMBL" id="JARVUX010000002">
    <property type="protein sequence ID" value="MDH2335974.1"/>
    <property type="molecule type" value="Genomic_DNA"/>
</dbReference>
<accession>A0AAP4EFC9</accession>
<evidence type="ECO:0000313" key="3">
    <source>
        <dbReference type="EMBL" id="MDH2335974.1"/>
    </source>
</evidence>